<gene>
    <name evidence="2" type="ORF">E0W69_003040</name>
</gene>
<reference evidence="2 3" key="1">
    <citation type="submission" date="2019-09" db="EMBL/GenBank/DDBJ databases">
        <title>Complete genome sequence of Arachidicoccus sp. B3-10 isolated from apple orchard soil.</title>
        <authorList>
            <person name="Kim H.S."/>
            <person name="Han K.-I."/>
            <person name="Suh M.K."/>
            <person name="Lee K.C."/>
            <person name="Eom M.K."/>
            <person name="Kim J.-S."/>
            <person name="Kang S.W."/>
            <person name="Sin Y."/>
            <person name="Lee J.-S."/>
        </authorList>
    </citation>
    <scope>NUCLEOTIDE SEQUENCE [LARGE SCALE GENOMIC DNA]</scope>
    <source>
        <strain evidence="2 3">B3-10</strain>
    </source>
</reference>
<name>A0A5P2G1H2_9BACT</name>
<organism evidence="2 3">
    <name type="scientific">Rhizosphaericola mali</name>
    <dbReference type="NCBI Taxonomy" id="2545455"/>
    <lineage>
        <taxon>Bacteria</taxon>
        <taxon>Pseudomonadati</taxon>
        <taxon>Bacteroidota</taxon>
        <taxon>Chitinophagia</taxon>
        <taxon>Chitinophagales</taxon>
        <taxon>Chitinophagaceae</taxon>
        <taxon>Rhizosphaericola</taxon>
    </lineage>
</organism>
<dbReference type="InterPro" id="IPR050834">
    <property type="entry name" value="Glycosyltransf_2"/>
</dbReference>
<protein>
    <submittedName>
        <fullName evidence="2">Glycosyltransferase family 2 protein</fullName>
    </submittedName>
</protein>
<accession>A0A5P2G1H2</accession>
<dbReference type="RefSeq" id="WP_131328570.1">
    <property type="nucleotide sequence ID" value="NZ_CP044016.1"/>
</dbReference>
<proteinExistence type="predicted"/>
<feature type="domain" description="Glycosyltransferase 2-like" evidence="1">
    <location>
        <begin position="4"/>
        <end position="128"/>
    </location>
</feature>
<dbReference type="OrthoDB" id="6638511at2"/>
<keyword evidence="3" id="KW-1185">Reference proteome</keyword>
<dbReference type="Gene3D" id="3.90.550.10">
    <property type="entry name" value="Spore Coat Polysaccharide Biosynthesis Protein SpsA, Chain A"/>
    <property type="match status" value="1"/>
</dbReference>
<dbReference type="CDD" id="cd00761">
    <property type="entry name" value="Glyco_tranf_GTA_type"/>
    <property type="match status" value="1"/>
</dbReference>
<dbReference type="PANTHER" id="PTHR43685:SF2">
    <property type="entry name" value="GLYCOSYLTRANSFERASE 2-LIKE DOMAIN-CONTAINING PROTEIN"/>
    <property type="match status" value="1"/>
</dbReference>
<dbReference type="KEGG" id="arac:E0W69_003040"/>
<sequence>MDISVIIPFYNTGEYIHDTIKSIQDYKGKYSYEVILIDDGSDDINSIETLNNIIKQHKFKLIRQANKGANAARNAGCKVASGDFLFFLDSDNKMMSAYWDDAMQIFEANPNVGVVYSKPIFFGDQSRPGFETDEFDIDKILNGNYIDMCSMVRTEAWKSVEGFDENKELNRLQDWEFWLNLFKHGWQFHYLSQPHFEYRIRKDSIGGKSLVTPDNRPEWYIRRKHVDLLFNRFKKIQTENTDLYDKLQATENIIKTKNQQLKQKEHLISAIKHSDFIKIYLQIRNAFSKNKIVL</sequence>
<dbReference type="SUPFAM" id="SSF53448">
    <property type="entry name" value="Nucleotide-diphospho-sugar transferases"/>
    <property type="match status" value="1"/>
</dbReference>
<dbReference type="InterPro" id="IPR001173">
    <property type="entry name" value="Glyco_trans_2-like"/>
</dbReference>
<dbReference type="EMBL" id="CP044016">
    <property type="protein sequence ID" value="QES87682.1"/>
    <property type="molecule type" value="Genomic_DNA"/>
</dbReference>
<dbReference type="InterPro" id="IPR029044">
    <property type="entry name" value="Nucleotide-diphossugar_trans"/>
</dbReference>
<keyword evidence="2" id="KW-0808">Transferase</keyword>
<evidence type="ECO:0000313" key="3">
    <source>
        <dbReference type="Proteomes" id="UP000292424"/>
    </source>
</evidence>
<dbReference type="Proteomes" id="UP000292424">
    <property type="component" value="Chromosome"/>
</dbReference>
<dbReference type="GO" id="GO:0016740">
    <property type="term" value="F:transferase activity"/>
    <property type="evidence" value="ECO:0007669"/>
    <property type="project" value="UniProtKB-KW"/>
</dbReference>
<dbReference type="AlphaFoldDB" id="A0A5P2G1H2"/>
<dbReference type="PANTHER" id="PTHR43685">
    <property type="entry name" value="GLYCOSYLTRANSFERASE"/>
    <property type="match status" value="1"/>
</dbReference>
<dbReference type="Pfam" id="PF00535">
    <property type="entry name" value="Glycos_transf_2"/>
    <property type="match status" value="1"/>
</dbReference>
<evidence type="ECO:0000313" key="2">
    <source>
        <dbReference type="EMBL" id="QES87682.1"/>
    </source>
</evidence>
<evidence type="ECO:0000259" key="1">
    <source>
        <dbReference type="Pfam" id="PF00535"/>
    </source>
</evidence>